<keyword evidence="2" id="KW-1185">Reference proteome</keyword>
<organism evidence="1 2">
    <name type="scientific">Araneus ventricosus</name>
    <name type="common">Orbweaver spider</name>
    <name type="synonym">Epeira ventricosa</name>
    <dbReference type="NCBI Taxonomy" id="182803"/>
    <lineage>
        <taxon>Eukaryota</taxon>
        <taxon>Metazoa</taxon>
        <taxon>Ecdysozoa</taxon>
        <taxon>Arthropoda</taxon>
        <taxon>Chelicerata</taxon>
        <taxon>Arachnida</taxon>
        <taxon>Araneae</taxon>
        <taxon>Araneomorphae</taxon>
        <taxon>Entelegynae</taxon>
        <taxon>Araneoidea</taxon>
        <taxon>Araneidae</taxon>
        <taxon>Araneus</taxon>
    </lineage>
</organism>
<dbReference type="EMBL" id="BGPR01043821">
    <property type="protein sequence ID" value="GBO20464.1"/>
    <property type="molecule type" value="Genomic_DNA"/>
</dbReference>
<dbReference type="AlphaFoldDB" id="A0A4Y2V7S7"/>
<reference evidence="1 2" key="1">
    <citation type="journal article" date="2019" name="Sci. Rep.">
        <title>Orb-weaving spider Araneus ventricosus genome elucidates the spidroin gene catalogue.</title>
        <authorList>
            <person name="Kono N."/>
            <person name="Nakamura H."/>
            <person name="Ohtoshi R."/>
            <person name="Moran D.A.P."/>
            <person name="Shinohara A."/>
            <person name="Yoshida Y."/>
            <person name="Fujiwara M."/>
            <person name="Mori M."/>
            <person name="Tomita M."/>
            <person name="Arakawa K."/>
        </authorList>
    </citation>
    <scope>NUCLEOTIDE SEQUENCE [LARGE SCALE GENOMIC DNA]</scope>
</reference>
<proteinExistence type="predicted"/>
<protein>
    <submittedName>
        <fullName evidence="1">Uncharacterized protein</fullName>
    </submittedName>
</protein>
<comment type="caution">
    <text evidence="1">The sequence shown here is derived from an EMBL/GenBank/DDBJ whole genome shotgun (WGS) entry which is preliminary data.</text>
</comment>
<dbReference type="Proteomes" id="UP000499080">
    <property type="component" value="Unassembled WGS sequence"/>
</dbReference>
<name>A0A4Y2V7S7_ARAVE</name>
<evidence type="ECO:0000313" key="1">
    <source>
        <dbReference type="EMBL" id="GBO20464.1"/>
    </source>
</evidence>
<sequence>MLNLWQERVFDRGFPRSQASDLGDKLNDKFGDFGSKTKLVENTRNMALSLLGVEMSITFERLQCDVTSYWKRYKKQAVKPRINQLEFGQH</sequence>
<accession>A0A4Y2V7S7</accession>
<evidence type="ECO:0000313" key="2">
    <source>
        <dbReference type="Proteomes" id="UP000499080"/>
    </source>
</evidence>
<gene>
    <name evidence="1" type="ORF">AVEN_106494_1</name>
</gene>